<dbReference type="RefSeq" id="WP_106511052.1">
    <property type="nucleotide sequence ID" value="NZ_PXYI01000001.1"/>
</dbReference>
<keyword evidence="3" id="KW-1185">Reference proteome</keyword>
<evidence type="ECO:0000256" key="1">
    <source>
        <dbReference type="SAM" id="Coils"/>
    </source>
</evidence>
<gene>
    <name evidence="2" type="ORF">C7I55_01105</name>
</gene>
<comment type="caution">
    <text evidence="2">The sequence shown here is derived from an EMBL/GenBank/DDBJ whole genome shotgun (WGS) entry which is preliminary data.</text>
</comment>
<proteinExistence type="predicted"/>
<keyword evidence="1" id="KW-0175">Coiled coil</keyword>
<evidence type="ECO:0000313" key="2">
    <source>
        <dbReference type="EMBL" id="PSJ43031.1"/>
    </source>
</evidence>
<accession>A0A2P7QYI5</accession>
<dbReference type="OrthoDB" id="7173908at2"/>
<dbReference type="Pfam" id="PF06698">
    <property type="entry name" value="DUF1192"/>
    <property type="match status" value="1"/>
</dbReference>
<organism evidence="2 3">
    <name type="scientific">Allosphingosinicella deserti</name>
    <dbReference type="NCBI Taxonomy" id="2116704"/>
    <lineage>
        <taxon>Bacteria</taxon>
        <taxon>Pseudomonadati</taxon>
        <taxon>Pseudomonadota</taxon>
        <taxon>Alphaproteobacteria</taxon>
        <taxon>Sphingomonadales</taxon>
        <taxon>Sphingomonadaceae</taxon>
        <taxon>Allosphingosinicella</taxon>
    </lineage>
</organism>
<dbReference type="InterPro" id="IPR009579">
    <property type="entry name" value="DUF1192"/>
</dbReference>
<name>A0A2P7QYI5_9SPHN</name>
<dbReference type="Proteomes" id="UP000241167">
    <property type="component" value="Unassembled WGS sequence"/>
</dbReference>
<sequence length="65" mass="7234">MDLEELFPDKPGDPLTLLVKQDLDPLSVDELHARIAALEGEIARVRAKIDAAVNHRASAEDLFRK</sequence>
<protein>
    <submittedName>
        <fullName evidence="2">DUF1192 domain-containing protein</fullName>
    </submittedName>
</protein>
<feature type="coiled-coil region" evidence="1">
    <location>
        <begin position="28"/>
        <end position="55"/>
    </location>
</feature>
<reference evidence="2 3" key="1">
    <citation type="submission" date="2018-03" db="EMBL/GenBank/DDBJ databases">
        <title>The draft genome of Sphingosinicella sp. GL-C-18.</title>
        <authorList>
            <person name="Liu L."/>
            <person name="Li L."/>
            <person name="Liang L."/>
            <person name="Zhang X."/>
            <person name="Wang T."/>
        </authorList>
    </citation>
    <scope>NUCLEOTIDE SEQUENCE [LARGE SCALE GENOMIC DNA]</scope>
    <source>
        <strain evidence="2 3">GL-C-18</strain>
    </source>
</reference>
<dbReference type="EMBL" id="PXYI01000001">
    <property type="protein sequence ID" value="PSJ43031.1"/>
    <property type="molecule type" value="Genomic_DNA"/>
</dbReference>
<dbReference type="AlphaFoldDB" id="A0A2P7QYI5"/>
<evidence type="ECO:0000313" key="3">
    <source>
        <dbReference type="Proteomes" id="UP000241167"/>
    </source>
</evidence>